<gene>
    <name evidence="9" type="ORF">GB882_09190</name>
</gene>
<feature type="transmembrane region" description="Helical" evidence="8">
    <location>
        <begin position="231"/>
        <end position="248"/>
    </location>
</feature>
<comment type="function">
    <text evidence="8">Uptake of L-lactate across the membrane. Can also transport D-lactate and glycolate.</text>
</comment>
<keyword evidence="3 8" id="KW-0813">Transport</keyword>
<evidence type="ECO:0000256" key="3">
    <source>
        <dbReference type="ARBA" id="ARBA00022448"/>
    </source>
</evidence>
<feature type="transmembrane region" description="Helical" evidence="8">
    <location>
        <begin position="301"/>
        <end position="321"/>
    </location>
</feature>
<keyword evidence="10" id="KW-1185">Reference proteome</keyword>
<name>A0A7J9UWH9_9MICO</name>
<comment type="subcellular location">
    <subcellularLocation>
        <location evidence="1 8">Cell membrane</location>
        <topology evidence="1 8">Multi-pass membrane protein</topology>
    </subcellularLocation>
</comment>
<feature type="transmembrane region" description="Helical" evidence="8">
    <location>
        <begin position="46"/>
        <end position="67"/>
    </location>
</feature>
<feature type="transmembrane region" description="Helical" evidence="8">
    <location>
        <begin position="436"/>
        <end position="457"/>
    </location>
</feature>
<proteinExistence type="inferred from homology"/>
<keyword evidence="4 8" id="KW-1003">Cell membrane</keyword>
<feature type="transmembrane region" description="Helical" evidence="8">
    <location>
        <begin position="20"/>
        <end position="39"/>
    </location>
</feature>
<evidence type="ECO:0000313" key="9">
    <source>
        <dbReference type="EMBL" id="MPV88842.1"/>
    </source>
</evidence>
<evidence type="ECO:0000256" key="8">
    <source>
        <dbReference type="RuleBase" id="RU365092"/>
    </source>
</evidence>
<dbReference type="Pfam" id="PF02652">
    <property type="entry name" value="Lactate_perm"/>
    <property type="match status" value="1"/>
</dbReference>
<keyword evidence="7 8" id="KW-0472">Membrane</keyword>
<dbReference type="NCBIfam" id="TIGR00795">
    <property type="entry name" value="lctP"/>
    <property type="match status" value="1"/>
</dbReference>
<feature type="transmembrane region" description="Helical" evidence="8">
    <location>
        <begin position="79"/>
        <end position="98"/>
    </location>
</feature>
<dbReference type="EMBL" id="WHPD01001984">
    <property type="protein sequence ID" value="MPV88842.1"/>
    <property type="molecule type" value="Genomic_DNA"/>
</dbReference>
<dbReference type="Proteomes" id="UP000429644">
    <property type="component" value="Unassembled WGS sequence"/>
</dbReference>
<dbReference type="GO" id="GO:0015129">
    <property type="term" value="F:lactate transmembrane transporter activity"/>
    <property type="evidence" value="ECO:0007669"/>
    <property type="project" value="UniProtKB-UniRule"/>
</dbReference>
<feature type="transmembrane region" description="Helical" evidence="8">
    <location>
        <begin position="199"/>
        <end position="222"/>
    </location>
</feature>
<dbReference type="GO" id="GO:0005886">
    <property type="term" value="C:plasma membrane"/>
    <property type="evidence" value="ECO:0007669"/>
    <property type="project" value="UniProtKB-SubCell"/>
</dbReference>
<protein>
    <recommendedName>
        <fullName evidence="8">L-lactate permease</fullName>
    </recommendedName>
</protein>
<evidence type="ECO:0000256" key="4">
    <source>
        <dbReference type="ARBA" id="ARBA00022475"/>
    </source>
</evidence>
<evidence type="ECO:0000313" key="10">
    <source>
        <dbReference type="Proteomes" id="UP000429644"/>
    </source>
</evidence>
<evidence type="ECO:0000256" key="5">
    <source>
        <dbReference type="ARBA" id="ARBA00022692"/>
    </source>
</evidence>
<feature type="transmembrane region" description="Helical" evidence="8">
    <location>
        <begin position="364"/>
        <end position="386"/>
    </location>
</feature>
<feature type="transmembrane region" description="Helical" evidence="8">
    <location>
        <begin position="529"/>
        <end position="548"/>
    </location>
</feature>
<dbReference type="GO" id="GO:0015295">
    <property type="term" value="F:solute:proton symporter activity"/>
    <property type="evidence" value="ECO:0007669"/>
    <property type="project" value="TreeGrafter"/>
</dbReference>
<dbReference type="OrthoDB" id="9761056at2"/>
<evidence type="ECO:0000256" key="1">
    <source>
        <dbReference type="ARBA" id="ARBA00004651"/>
    </source>
</evidence>
<accession>A0A7J9UWH9</accession>
<evidence type="ECO:0000256" key="7">
    <source>
        <dbReference type="ARBA" id="ARBA00023136"/>
    </source>
</evidence>
<comment type="similarity">
    <text evidence="2 8">Belongs to the lactate permease family.</text>
</comment>
<feature type="transmembrane region" description="Helical" evidence="8">
    <location>
        <begin position="128"/>
        <end position="157"/>
    </location>
</feature>
<keyword evidence="5 8" id="KW-0812">Transmembrane</keyword>
<dbReference type="PANTHER" id="PTHR30003">
    <property type="entry name" value="L-LACTATE PERMEASE"/>
    <property type="match status" value="1"/>
</dbReference>
<organism evidence="9 10">
    <name type="scientific">Georgenia ruanii</name>
    <dbReference type="NCBI Taxonomy" id="348442"/>
    <lineage>
        <taxon>Bacteria</taxon>
        <taxon>Bacillati</taxon>
        <taxon>Actinomycetota</taxon>
        <taxon>Actinomycetes</taxon>
        <taxon>Micrococcales</taxon>
        <taxon>Bogoriellaceae</taxon>
        <taxon>Georgenia</taxon>
    </lineage>
</organism>
<evidence type="ECO:0000256" key="2">
    <source>
        <dbReference type="ARBA" id="ARBA00010100"/>
    </source>
</evidence>
<dbReference type="AlphaFoldDB" id="A0A7J9UWH9"/>
<dbReference type="InterPro" id="IPR003804">
    <property type="entry name" value="Lactate_perm"/>
</dbReference>
<evidence type="ECO:0000256" key="6">
    <source>
        <dbReference type="ARBA" id="ARBA00022989"/>
    </source>
</evidence>
<feature type="transmembrane region" description="Helical" evidence="8">
    <location>
        <begin position="412"/>
        <end position="430"/>
    </location>
</feature>
<sequence>MTSTVLAATFTPKTDPVAGSLLASALVALIPLVVFFVLLGVLRLKAYVSALGALAAALLVAVIAFNMPVPLALLSATQGAAFGLFPILWIVLTALWLYELTVISGRMDDVRATFSAVGSGDMRVQAMLIAFCFGALLEALAGFGAPVAITGAMLVALGLPPVRAAVTALVANTAPVAFGAMAIPITTAGGVTGIPPAEIAAVVGHQTPLLAFIVPTLLLFLVDGWRGVREAWPVAAVTGVVFAILQWWASNYFTYELTDVVASLGSFAAAVVMLRWWRPTTPDDQRSHVVETARGLTPRRVILGLLPYWLVIIIFGVGKLWRVGVDLPAALASTDVPIKWPGLYGHLIAADGKPATSAIYSFQWLSSPGTMLLITGLIVTIVYATVGDRDRAPITVGQGIGAFFRTIRDMRFAILTIATVLALAYVMNQSGQTVTIGTWMAATGGIFAFFSPILGWLGTAVTGSDTSSNALFAKLQQTAGIHAGINPHLLVAANSSGGVVGKMISPQNLTIAAAAIARPHSEPELLRRGIGYSIALLLLLCVLVYLQSTPVLAGMLPY</sequence>
<dbReference type="RefSeq" id="WP_152231529.1">
    <property type="nucleotide sequence ID" value="NZ_BAAAOT010000009.1"/>
</dbReference>
<dbReference type="PANTHER" id="PTHR30003:SF0">
    <property type="entry name" value="GLYCOLATE PERMEASE GLCA-RELATED"/>
    <property type="match status" value="1"/>
</dbReference>
<comment type="caution">
    <text evidence="9">The sequence shown here is derived from an EMBL/GenBank/DDBJ whole genome shotgun (WGS) entry which is preliminary data.</text>
</comment>
<keyword evidence="6 8" id="KW-1133">Transmembrane helix</keyword>
<reference evidence="9 10" key="1">
    <citation type="submission" date="2019-10" db="EMBL/GenBank/DDBJ databases">
        <title>Georgenia wutianyii sp. nov. and Georgenia yuyongxinii sp. nov. isolated from plateau pika (Ochotona curzoniae) in the Qinghai-Tibet plateau of China.</title>
        <authorList>
            <person name="Tian Z."/>
        </authorList>
    </citation>
    <scope>NUCLEOTIDE SEQUENCE [LARGE SCALE GENOMIC DNA]</scope>
    <source>
        <strain evidence="9 10">JCM 15130</strain>
    </source>
</reference>